<dbReference type="Gene3D" id="3.10.450.240">
    <property type="match status" value="1"/>
</dbReference>
<evidence type="ECO:0000313" key="5">
    <source>
        <dbReference type="Proteomes" id="UP000561066"/>
    </source>
</evidence>
<dbReference type="PANTHER" id="PTHR41542">
    <property type="entry name" value="BLL5807 PROTEIN"/>
    <property type="match status" value="1"/>
</dbReference>
<keyword evidence="5" id="KW-1185">Reference proteome</keyword>
<reference evidence="4 5" key="1">
    <citation type="submission" date="2020-04" db="EMBL/GenBank/DDBJ databases">
        <title>Description of novel Gluconacetobacter.</title>
        <authorList>
            <person name="Sombolestani A."/>
        </authorList>
    </citation>
    <scope>NUCLEOTIDE SEQUENCE [LARGE SCALE GENOMIC DNA]</scope>
    <source>
        <strain evidence="4 5">LMG 21312</strain>
    </source>
</reference>
<dbReference type="InterPro" id="IPR007379">
    <property type="entry name" value="Tim44-like_dom"/>
</dbReference>
<dbReference type="Proteomes" id="UP000561066">
    <property type="component" value="Unassembled WGS sequence"/>
</dbReference>
<feature type="domain" description="Tim44-like" evidence="3">
    <location>
        <begin position="188"/>
        <end position="329"/>
    </location>
</feature>
<comment type="caution">
    <text evidence="4">The sequence shown here is derived from an EMBL/GenBank/DDBJ whole genome shotgun (WGS) entry which is preliminary data.</text>
</comment>
<evidence type="ECO:0000256" key="2">
    <source>
        <dbReference type="SAM" id="Phobius"/>
    </source>
</evidence>
<dbReference type="SMART" id="SM00978">
    <property type="entry name" value="Tim44"/>
    <property type="match status" value="1"/>
</dbReference>
<sequence length="331" mass="34690">MTRTTKTVVSRPARRTSVLLLGAALALLPLTGMSHRADARPGGGSSFGSRGSRTYSAPPPTATSPYGGTPMQRSITPQSPGPGYGGYGAAAPSAFPRSPYGTPYAAMSRPHPFANGFLGGLLGAGLFGVLFGHGIAGGLHGGGSFLGFLIQILLLGLLIGWLVRRFGGGRRTAAPMPAGAYGQGAYGQGMPGPASAQVTITPDDYRAFQRLLLDIQAAWSQQNLPALQHMATPEMVGYFNAQLSDLASRGARNVVSDVRFEQGDLSEAWSENGADYATVAIRYSMVDITTNMTGHVIDGSSTERVTATELWTFVRPSRGGAWLLSAIQQTR</sequence>
<keyword evidence="2" id="KW-0472">Membrane</keyword>
<evidence type="ECO:0000313" key="4">
    <source>
        <dbReference type="EMBL" id="MBB2174518.1"/>
    </source>
</evidence>
<feature type="region of interest" description="Disordered" evidence="1">
    <location>
        <begin position="34"/>
        <end position="83"/>
    </location>
</feature>
<organism evidence="4 5">
    <name type="scientific">Gluconacetobacter johannae</name>
    <dbReference type="NCBI Taxonomy" id="112140"/>
    <lineage>
        <taxon>Bacteria</taxon>
        <taxon>Pseudomonadati</taxon>
        <taxon>Pseudomonadota</taxon>
        <taxon>Alphaproteobacteria</taxon>
        <taxon>Acetobacterales</taxon>
        <taxon>Acetobacteraceae</taxon>
        <taxon>Gluconacetobacter</taxon>
    </lineage>
</organism>
<dbReference type="SUPFAM" id="SSF54427">
    <property type="entry name" value="NTF2-like"/>
    <property type="match status" value="1"/>
</dbReference>
<name>A0A7W4J4V2_9PROT</name>
<evidence type="ECO:0000259" key="3">
    <source>
        <dbReference type="SMART" id="SM00978"/>
    </source>
</evidence>
<dbReference type="InterPro" id="IPR032710">
    <property type="entry name" value="NTF2-like_dom_sf"/>
</dbReference>
<gene>
    <name evidence="4" type="ORF">HLH21_01100</name>
</gene>
<dbReference type="Pfam" id="PF04280">
    <property type="entry name" value="Tim44"/>
    <property type="match status" value="1"/>
</dbReference>
<protein>
    <submittedName>
        <fullName evidence="4">Tim44 domain-containing protein</fullName>
    </submittedName>
</protein>
<keyword evidence="2" id="KW-1133">Transmembrane helix</keyword>
<dbReference type="AlphaFoldDB" id="A0A7W4J4V2"/>
<proteinExistence type="predicted"/>
<dbReference type="EMBL" id="JABEQH010000001">
    <property type="protein sequence ID" value="MBB2174518.1"/>
    <property type="molecule type" value="Genomic_DNA"/>
</dbReference>
<dbReference type="RefSeq" id="WP_182940371.1">
    <property type="nucleotide sequence ID" value="NZ_JABEQH010000001.1"/>
</dbReference>
<feature type="transmembrane region" description="Helical" evidence="2">
    <location>
        <begin position="113"/>
        <end position="132"/>
    </location>
</feature>
<feature type="transmembrane region" description="Helical" evidence="2">
    <location>
        <begin position="144"/>
        <end position="163"/>
    </location>
</feature>
<feature type="compositionally biased region" description="Low complexity" evidence="1">
    <location>
        <begin position="47"/>
        <end position="56"/>
    </location>
</feature>
<dbReference type="PANTHER" id="PTHR41542:SF1">
    <property type="entry name" value="BLL5807 PROTEIN"/>
    <property type="match status" value="1"/>
</dbReference>
<evidence type="ECO:0000256" key="1">
    <source>
        <dbReference type="SAM" id="MobiDB-lite"/>
    </source>
</evidence>
<accession>A0A7W4J4V2</accession>
<keyword evidence="2" id="KW-0812">Transmembrane</keyword>